<organism evidence="1">
    <name type="scientific">Rhizophora mucronata</name>
    <name type="common">Asiatic mangrove</name>
    <dbReference type="NCBI Taxonomy" id="61149"/>
    <lineage>
        <taxon>Eukaryota</taxon>
        <taxon>Viridiplantae</taxon>
        <taxon>Streptophyta</taxon>
        <taxon>Embryophyta</taxon>
        <taxon>Tracheophyta</taxon>
        <taxon>Spermatophyta</taxon>
        <taxon>Magnoliopsida</taxon>
        <taxon>eudicotyledons</taxon>
        <taxon>Gunneridae</taxon>
        <taxon>Pentapetalae</taxon>
        <taxon>rosids</taxon>
        <taxon>fabids</taxon>
        <taxon>Malpighiales</taxon>
        <taxon>Rhizophoraceae</taxon>
        <taxon>Rhizophora</taxon>
    </lineage>
</organism>
<dbReference type="AlphaFoldDB" id="A0A2P2Q147"/>
<accession>A0A2P2Q147</accession>
<proteinExistence type="predicted"/>
<evidence type="ECO:0000313" key="1">
    <source>
        <dbReference type="EMBL" id="MBX60716.1"/>
    </source>
</evidence>
<dbReference type="EMBL" id="GGEC01080232">
    <property type="protein sequence ID" value="MBX60716.1"/>
    <property type="molecule type" value="Transcribed_RNA"/>
</dbReference>
<name>A0A2P2Q147_RHIMU</name>
<sequence length="25" mass="3044">MFWILSSSVLIHLTQKKKNHDLWMS</sequence>
<protein>
    <submittedName>
        <fullName evidence="1">Uncharacterized protein</fullName>
    </submittedName>
</protein>
<reference evidence="1" key="1">
    <citation type="submission" date="2018-02" db="EMBL/GenBank/DDBJ databases">
        <title>Rhizophora mucronata_Transcriptome.</title>
        <authorList>
            <person name="Meera S.P."/>
            <person name="Sreeshan A."/>
            <person name="Augustine A."/>
        </authorList>
    </citation>
    <scope>NUCLEOTIDE SEQUENCE</scope>
    <source>
        <tissue evidence="1">Leaf</tissue>
    </source>
</reference>